<evidence type="ECO:0000313" key="2">
    <source>
        <dbReference type="EMBL" id="PIC41935.1"/>
    </source>
</evidence>
<keyword evidence="3" id="KW-1185">Reference proteome</keyword>
<accession>A0A2G5UQU4</accession>
<dbReference type="EMBL" id="PDUG01000003">
    <property type="protein sequence ID" value="PIC41935.1"/>
    <property type="molecule type" value="Genomic_DNA"/>
</dbReference>
<organism evidence="2 3">
    <name type="scientific">Caenorhabditis nigoni</name>
    <dbReference type="NCBI Taxonomy" id="1611254"/>
    <lineage>
        <taxon>Eukaryota</taxon>
        <taxon>Metazoa</taxon>
        <taxon>Ecdysozoa</taxon>
        <taxon>Nematoda</taxon>
        <taxon>Chromadorea</taxon>
        <taxon>Rhabditida</taxon>
        <taxon>Rhabditina</taxon>
        <taxon>Rhabditomorpha</taxon>
        <taxon>Rhabditoidea</taxon>
        <taxon>Rhabditidae</taxon>
        <taxon>Peloderinae</taxon>
        <taxon>Caenorhabditis</taxon>
    </lineage>
</organism>
<name>A0A2G5UQU4_9PELO</name>
<comment type="caution">
    <text evidence="2">The sequence shown here is derived from an EMBL/GenBank/DDBJ whole genome shotgun (WGS) entry which is preliminary data.</text>
</comment>
<dbReference type="Pfam" id="PF00646">
    <property type="entry name" value="F-box"/>
    <property type="match status" value="2"/>
</dbReference>
<reference evidence="3" key="1">
    <citation type="submission" date="2017-10" db="EMBL/GenBank/DDBJ databases">
        <title>Rapid genome shrinkage in a self-fertile nematode reveals novel sperm competition proteins.</title>
        <authorList>
            <person name="Yin D."/>
            <person name="Schwarz E.M."/>
            <person name="Thomas C.G."/>
            <person name="Felde R.L."/>
            <person name="Korf I.F."/>
            <person name="Cutter A.D."/>
            <person name="Schartner C.M."/>
            <person name="Ralston E.J."/>
            <person name="Meyer B.J."/>
            <person name="Haag E.S."/>
        </authorList>
    </citation>
    <scope>NUCLEOTIDE SEQUENCE [LARGE SCALE GENOMIC DNA]</scope>
    <source>
        <strain evidence="3">JU1422</strain>
    </source>
</reference>
<evidence type="ECO:0000259" key="1">
    <source>
        <dbReference type="PROSITE" id="PS50181"/>
    </source>
</evidence>
<dbReference type="Proteomes" id="UP000230233">
    <property type="component" value="Chromosome III"/>
</dbReference>
<dbReference type="PROSITE" id="PS50181">
    <property type="entry name" value="FBOX"/>
    <property type="match status" value="2"/>
</dbReference>
<protein>
    <recommendedName>
        <fullName evidence="1">F-box domain-containing protein</fullName>
    </recommendedName>
</protein>
<feature type="domain" description="F-box" evidence="1">
    <location>
        <begin position="1"/>
        <end position="48"/>
    </location>
</feature>
<dbReference type="PANTHER" id="PTHR21503:SF8">
    <property type="entry name" value="F-BOX ASSOCIATED DOMAIN-CONTAINING PROTEIN-RELATED"/>
    <property type="match status" value="1"/>
</dbReference>
<dbReference type="PANTHER" id="PTHR21503">
    <property type="entry name" value="F-BOX-CONTAINING HYPOTHETICAL PROTEIN C.ELEGANS"/>
    <property type="match status" value="1"/>
</dbReference>
<feature type="domain" description="F-box" evidence="1">
    <location>
        <begin position="366"/>
        <end position="414"/>
    </location>
</feature>
<proteinExistence type="predicted"/>
<gene>
    <name evidence="2" type="primary">Cnig_chr_III.g9173</name>
    <name evidence="2" type="ORF">B9Z55_009173</name>
</gene>
<dbReference type="SMART" id="SM00256">
    <property type="entry name" value="FBOX"/>
    <property type="match status" value="2"/>
</dbReference>
<dbReference type="OrthoDB" id="5908711at2759"/>
<dbReference type="AlphaFoldDB" id="A0A2G5UQU4"/>
<dbReference type="InterPro" id="IPR001810">
    <property type="entry name" value="F-box_dom"/>
</dbReference>
<evidence type="ECO:0000313" key="3">
    <source>
        <dbReference type="Proteomes" id="UP000230233"/>
    </source>
</evidence>
<sequence>MKLLKFPYYVQTEILDNIEHSNLFWLSFVSKNIKSLIKSSQAKRFRSISRIVYESFRDKPIVSIHFKTKNKEGTKDVLKKENIIGVFGVYREYESDCFQLNVAGKMIDFRMSHYYSFPEACFHRHDKESVIESIHNYVFDFFGDTVEHIWEASFPELFIPDLPNLSLWITIWSEDWEIIDRKRDLKNREKFFASIPVLKNITMDTSEPFSPESKFYQAESIRIFQSHYPSVQAFLRNFKGRQATLSHCQCDFMELMMFMNRWRSGEAFQNVEYLKIELYGGRLQNQVLNVNWVKHIDATKTPPTHSVLDLSAPDPALKPNTDPIASHSYIVREADSRVASVSVQGQTFSFGVWKETEEQFLRMVKTMKLSKYPYLVQKEILDDMKNADLFWLSFVSKNMKTLIKSSQVKRFQSISRIMYHSSFGDKRIVSIPFKTKNRKGTEDILELEGIMGIFGDCKASEDDCFQLNVSGKIIDFRLSNQYTFPEACFHPNDKESAIESIHNYFLNFFGNTMEYIWRAKHPEDIIPHLSNLSLWISIWPNLSQVIDLKNLEKFFASTPVLKNITMKLDKSEPFSPESKFYQAETISIFHQRSKSVHALLRHFQGRQATLFYCEVDMLELIEFLNRWRSGEALQKLEYLKIILRRDGPWHWQPHEILNANWVKHIESTKKPPIHSVANLYTPGPDYKPNTNPITSHTYVVRKTDNRVASISVQEGDFVFGVWKETEKEFLRMVE</sequence>